<feature type="transmembrane region" description="Helical" evidence="1">
    <location>
        <begin position="40"/>
        <end position="59"/>
    </location>
</feature>
<dbReference type="PANTHER" id="PTHR35982">
    <property type="entry name" value="AGAP005361-PA"/>
    <property type="match status" value="1"/>
</dbReference>
<gene>
    <name evidence="3" type="ORF">F4557_001136</name>
    <name evidence="2" type="ORF">GCM10009546_32310</name>
</gene>
<evidence type="ECO:0000313" key="5">
    <source>
        <dbReference type="Proteomes" id="UP001501427"/>
    </source>
</evidence>
<feature type="transmembrane region" description="Helical" evidence="1">
    <location>
        <begin position="71"/>
        <end position="90"/>
    </location>
</feature>
<keyword evidence="5" id="KW-1185">Reference proteome</keyword>
<dbReference type="EMBL" id="BAAAHD010000026">
    <property type="protein sequence ID" value="GAA0567369.1"/>
    <property type="molecule type" value="Genomic_DNA"/>
</dbReference>
<accession>A0A7W7MVN0</accession>
<evidence type="ECO:0000313" key="3">
    <source>
        <dbReference type="EMBL" id="MBB4772718.1"/>
    </source>
</evidence>
<evidence type="ECO:0000313" key="4">
    <source>
        <dbReference type="Proteomes" id="UP000549343"/>
    </source>
</evidence>
<dbReference type="Proteomes" id="UP001501427">
    <property type="component" value="Unassembled WGS sequence"/>
</dbReference>
<evidence type="ECO:0000256" key="1">
    <source>
        <dbReference type="SAM" id="Phobius"/>
    </source>
</evidence>
<keyword evidence="1" id="KW-1133">Transmembrane helix</keyword>
<feature type="transmembrane region" description="Helical" evidence="1">
    <location>
        <begin position="197"/>
        <end position="214"/>
    </location>
</feature>
<dbReference type="AlphaFoldDB" id="A0A7W7MVN0"/>
<keyword evidence="1" id="KW-0472">Membrane</keyword>
<feature type="transmembrane region" description="Helical" evidence="1">
    <location>
        <begin position="235"/>
        <end position="255"/>
    </location>
</feature>
<feature type="transmembrane region" description="Helical" evidence="1">
    <location>
        <begin position="309"/>
        <end position="331"/>
    </location>
</feature>
<reference evidence="3 4" key="3">
    <citation type="submission" date="2020-08" db="EMBL/GenBank/DDBJ databases">
        <title>Sequencing the genomes of 1000 actinobacteria strains.</title>
        <authorList>
            <person name="Klenk H.-P."/>
        </authorList>
    </citation>
    <scope>NUCLEOTIDE SEQUENCE [LARGE SCALE GENOMIC DNA]</scope>
    <source>
        <strain evidence="3 4">DSM 44772</strain>
    </source>
</reference>
<dbReference type="PANTHER" id="PTHR35982:SF1">
    <property type="entry name" value="SPIROCYCLASE, AVEC FAMILY"/>
    <property type="match status" value="1"/>
</dbReference>
<feature type="transmembrane region" description="Helical" evidence="1">
    <location>
        <begin position="149"/>
        <end position="166"/>
    </location>
</feature>
<keyword evidence="1" id="KW-0812">Transmembrane</keyword>
<organism evidence="3 4">
    <name type="scientific">Actinomadura livida</name>
    <dbReference type="NCBI Taxonomy" id="79909"/>
    <lineage>
        <taxon>Bacteria</taxon>
        <taxon>Bacillati</taxon>
        <taxon>Actinomycetota</taxon>
        <taxon>Actinomycetes</taxon>
        <taxon>Streptosporangiales</taxon>
        <taxon>Thermomonosporaceae</taxon>
        <taxon>Actinomadura</taxon>
    </lineage>
</organism>
<proteinExistence type="predicted"/>
<name>A0A7W7MVN0_9ACTN</name>
<reference evidence="2" key="1">
    <citation type="journal article" date="2014" name="Int. J. Syst. Evol. Microbiol.">
        <title>Complete genome of a new Firmicutes species belonging to the dominant human colonic microbiota ('Ruminococcus bicirculans') reveals two chromosomes and a selective capacity to utilize plant glucans.</title>
        <authorList>
            <consortium name="NISC Comparative Sequencing Program"/>
            <person name="Wegmann U."/>
            <person name="Louis P."/>
            <person name="Goesmann A."/>
            <person name="Henrissat B."/>
            <person name="Duncan S.H."/>
            <person name="Flint H.J."/>
        </authorList>
    </citation>
    <scope>NUCLEOTIDE SEQUENCE</scope>
    <source>
        <strain evidence="2">JCM 10667</strain>
    </source>
</reference>
<dbReference type="RefSeq" id="WP_184880357.1">
    <property type="nucleotide sequence ID" value="NZ_BAAAHD010000026.1"/>
</dbReference>
<feature type="transmembrane region" description="Helical" evidence="1">
    <location>
        <begin position="343"/>
        <end position="362"/>
    </location>
</feature>
<dbReference type="EMBL" id="JACHMV010000001">
    <property type="protein sequence ID" value="MBB4772718.1"/>
    <property type="molecule type" value="Genomic_DNA"/>
</dbReference>
<evidence type="ECO:0000313" key="2">
    <source>
        <dbReference type="EMBL" id="GAA0567369.1"/>
    </source>
</evidence>
<reference evidence="5" key="2">
    <citation type="journal article" date="2019" name="Int. J. Syst. Evol. Microbiol.">
        <title>The Global Catalogue of Microorganisms (GCM) 10K type strain sequencing project: providing services to taxonomists for standard genome sequencing and annotation.</title>
        <authorList>
            <consortium name="The Broad Institute Genomics Platform"/>
            <consortium name="The Broad Institute Genome Sequencing Center for Infectious Disease"/>
            <person name="Wu L."/>
            <person name="Ma J."/>
        </authorList>
    </citation>
    <scope>NUCLEOTIDE SEQUENCE [LARGE SCALE GENOMIC DNA]</scope>
    <source>
        <strain evidence="5">JCM 10667</strain>
    </source>
</reference>
<feature type="transmembrane region" description="Helical" evidence="1">
    <location>
        <begin position="267"/>
        <end position="288"/>
    </location>
</feature>
<reference evidence="2" key="4">
    <citation type="submission" date="2023-12" db="EMBL/GenBank/DDBJ databases">
        <authorList>
            <person name="Sun Q."/>
            <person name="Inoue M."/>
        </authorList>
    </citation>
    <scope>NUCLEOTIDE SEQUENCE</scope>
    <source>
        <strain evidence="2">JCM 10667</strain>
    </source>
</reference>
<sequence length="376" mass="41019">MDYTCDAAAARVAERLGFSCHDANPVIDFRNPFGLENGTMPVLELLIIGGAVFALVHAWRRWRRDGDPVNISLWFASVVYLAVIEPPLYFPGWFGLEEHVGFIFSHNVFTVQFMYDRLPLYIVAFYPALSQLAYELVRALGVFARRGPLLGSMAVAFACQVFYEIFDHLGPQLKWWAWNTDNETINQPALASVPMNSMLLFASVSFGAMTYLVVRLVGEKDGRGTLTGPRIGWRTVVAGALTPLAMIVVSAPSGAFRGEDRLGIQRAILGTELAVVWIVGLFLLVDAWRAVRADTAAPVASPLFARAYPALYLGVHVVLWLIALPAYFAAANGVTEQGTPTGSLWYAALCTVAATGFILVALRATSSRSVAAPVRS</sequence>
<protein>
    <submittedName>
        <fullName evidence="3">Uncharacterized protein</fullName>
    </submittedName>
</protein>
<comment type="caution">
    <text evidence="3">The sequence shown here is derived from an EMBL/GenBank/DDBJ whole genome shotgun (WGS) entry which is preliminary data.</text>
</comment>
<feature type="transmembrane region" description="Helical" evidence="1">
    <location>
        <begin position="118"/>
        <end position="137"/>
    </location>
</feature>
<dbReference type="Proteomes" id="UP000549343">
    <property type="component" value="Unassembled WGS sequence"/>
</dbReference>